<dbReference type="InterPro" id="IPR012934">
    <property type="entry name" value="Znf_AD"/>
</dbReference>
<dbReference type="PROSITE" id="PS50157">
    <property type="entry name" value="ZINC_FINGER_C2H2_2"/>
    <property type="match status" value="2"/>
</dbReference>
<evidence type="ECO:0000256" key="3">
    <source>
        <dbReference type="ARBA" id="ARBA00022771"/>
    </source>
</evidence>
<dbReference type="InterPro" id="IPR036236">
    <property type="entry name" value="Znf_C2H2_sf"/>
</dbReference>
<evidence type="ECO:0000256" key="6">
    <source>
        <dbReference type="SAM" id="Coils"/>
    </source>
</evidence>
<dbReference type="SMART" id="SM00868">
    <property type="entry name" value="zf-AD"/>
    <property type="match status" value="1"/>
</dbReference>
<evidence type="ECO:0000259" key="7">
    <source>
        <dbReference type="PROSITE" id="PS50157"/>
    </source>
</evidence>
<dbReference type="Gene3D" id="3.30.160.60">
    <property type="entry name" value="Classic Zinc Finger"/>
    <property type="match status" value="3"/>
</dbReference>
<dbReference type="Gene3D" id="3.40.1800.20">
    <property type="match status" value="1"/>
</dbReference>
<dbReference type="VEuPathDB" id="VectorBase:CSON001144"/>
<accession>A0A336KXQ7</accession>
<feature type="domain" description="C2H2-type" evidence="7">
    <location>
        <begin position="363"/>
        <end position="388"/>
    </location>
</feature>
<dbReference type="SMART" id="SM00355">
    <property type="entry name" value="ZnF_C2H2"/>
    <property type="match status" value="8"/>
</dbReference>
<keyword evidence="2" id="KW-0677">Repeat</keyword>
<dbReference type="PANTHER" id="PTHR24379">
    <property type="entry name" value="KRAB AND ZINC FINGER DOMAIN-CONTAINING"/>
    <property type="match status" value="1"/>
</dbReference>
<evidence type="ECO:0000313" key="9">
    <source>
        <dbReference type="EMBL" id="SSX29331.1"/>
    </source>
</evidence>
<dbReference type="GO" id="GO:0008270">
    <property type="term" value="F:zinc ion binding"/>
    <property type="evidence" value="ECO:0007669"/>
    <property type="project" value="UniProtKB-KW"/>
</dbReference>
<reference evidence="9" key="2">
    <citation type="submission" date="2018-07" db="EMBL/GenBank/DDBJ databases">
        <authorList>
            <person name="Quirk P.G."/>
            <person name="Krulwich T.A."/>
        </authorList>
    </citation>
    <scope>NUCLEOTIDE SEQUENCE</scope>
</reference>
<dbReference type="PANTHER" id="PTHR24379:SF121">
    <property type="entry name" value="C2H2-TYPE DOMAIN-CONTAINING PROTEIN"/>
    <property type="match status" value="1"/>
</dbReference>
<dbReference type="Pfam" id="PF07776">
    <property type="entry name" value="zf-AD"/>
    <property type="match status" value="1"/>
</dbReference>
<reference evidence="8" key="1">
    <citation type="submission" date="2018-04" db="EMBL/GenBank/DDBJ databases">
        <authorList>
            <person name="Go L.Y."/>
            <person name="Mitchell J.A."/>
        </authorList>
    </citation>
    <scope>NUCLEOTIDE SEQUENCE</scope>
    <source>
        <tissue evidence="8">Whole organism</tissue>
    </source>
</reference>
<keyword evidence="4" id="KW-0862">Zinc</keyword>
<dbReference type="SUPFAM" id="SSF57716">
    <property type="entry name" value="Glucocorticoid receptor-like (DNA-binding domain)"/>
    <property type="match status" value="1"/>
</dbReference>
<organism evidence="8">
    <name type="scientific">Culicoides sonorensis</name>
    <name type="common">Biting midge</name>
    <dbReference type="NCBI Taxonomy" id="179676"/>
    <lineage>
        <taxon>Eukaryota</taxon>
        <taxon>Metazoa</taxon>
        <taxon>Ecdysozoa</taxon>
        <taxon>Arthropoda</taxon>
        <taxon>Hexapoda</taxon>
        <taxon>Insecta</taxon>
        <taxon>Pterygota</taxon>
        <taxon>Neoptera</taxon>
        <taxon>Endopterygota</taxon>
        <taxon>Diptera</taxon>
        <taxon>Nematocera</taxon>
        <taxon>Chironomoidea</taxon>
        <taxon>Ceratopogonidae</taxon>
        <taxon>Ceratopogoninae</taxon>
        <taxon>Culicoides</taxon>
        <taxon>Monoculicoides</taxon>
    </lineage>
</organism>
<protein>
    <submittedName>
        <fullName evidence="8">CSON001144 protein</fullName>
    </submittedName>
</protein>
<evidence type="ECO:0000256" key="4">
    <source>
        <dbReference type="ARBA" id="ARBA00022833"/>
    </source>
</evidence>
<dbReference type="GO" id="GO:0005634">
    <property type="term" value="C:nucleus"/>
    <property type="evidence" value="ECO:0007669"/>
    <property type="project" value="InterPro"/>
</dbReference>
<feature type="coiled-coil region" evidence="6">
    <location>
        <begin position="410"/>
        <end position="437"/>
    </location>
</feature>
<evidence type="ECO:0000313" key="8">
    <source>
        <dbReference type="EMBL" id="SSX09484.1"/>
    </source>
</evidence>
<dbReference type="PROSITE" id="PS00028">
    <property type="entry name" value="ZINC_FINGER_C2H2_1"/>
    <property type="match status" value="4"/>
</dbReference>
<dbReference type="EMBL" id="UFQS01001176">
    <property type="protein sequence ID" value="SSX09484.1"/>
    <property type="molecule type" value="Genomic_DNA"/>
</dbReference>
<dbReference type="SUPFAM" id="SSF57667">
    <property type="entry name" value="beta-beta-alpha zinc fingers"/>
    <property type="match status" value="2"/>
</dbReference>
<evidence type="ECO:0000256" key="1">
    <source>
        <dbReference type="ARBA" id="ARBA00022723"/>
    </source>
</evidence>
<evidence type="ECO:0000256" key="5">
    <source>
        <dbReference type="PROSITE-ProRule" id="PRU00042"/>
    </source>
</evidence>
<sequence length="449" mass="52937">MEFNCRFCLCETVEPRNIVDDTDFIQKSDEIFNQIEIQIRPGNGLSVVICDYCYNFINDFYSFYENVKENQIYLKNELHTVDLDQNPEDLSEYEVQIVLETEEIGTEMEILDQNSKIIKNKSTTKKKSFQLSQSQIMKYKAGAPLDKSDVKKLDGNPLFICDNCDKFYTNKAVFTNHVMKCLNVSIKRRQFENKPSYRKVPNPDELKIPCHLCPEHAIKFKSEEILALHLTEHDRYDRIDQNRLDRGLSQLIQCPHCERRYGNPDEFKIHIKNHESGRFMTCELCGRSIITSCLKTHLKLHFKKFCCEFCSHKFRTRCDLMRHIRLNHERPEYYECHHCLKKIKHKSVLEKHLENCRGPNTVGPCVHCGETFSSKSDRMYHVQKYHIGYICRTCGIQVDGVTALKNHRKSDGHKQKSNEARMRREKLKQEKMTIKKEPLRKVTFGLYVA</sequence>
<dbReference type="AlphaFoldDB" id="A0A336KXQ7"/>
<keyword evidence="6" id="KW-0175">Coiled coil</keyword>
<dbReference type="Pfam" id="PF00096">
    <property type="entry name" value="zf-C2H2"/>
    <property type="match status" value="1"/>
</dbReference>
<evidence type="ECO:0000256" key="2">
    <source>
        <dbReference type="ARBA" id="ARBA00022737"/>
    </source>
</evidence>
<keyword evidence="3 5" id="KW-0863">Zinc-finger</keyword>
<keyword evidence="1" id="KW-0479">Metal-binding</keyword>
<feature type="domain" description="C2H2-type" evidence="7">
    <location>
        <begin position="305"/>
        <end position="333"/>
    </location>
</feature>
<gene>
    <name evidence="8" type="primary">CSON001144</name>
</gene>
<name>A0A336KXQ7_CULSO</name>
<dbReference type="InterPro" id="IPR013087">
    <property type="entry name" value="Znf_C2H2_type"/>
</dbReference>
<proteinExistence type="predicted"/>
<dbReference type="EMBL" id="UFQT01001176">
    <property type="protein sequence ID" value="SSX29331.1"/>
    <property type="molecule type" value="Genomic_DNA"/>
</dbReference>